<gene>
    <name evidence="4" type="ORF">Tsubulata_016095</name>
</gene>
<dbReference type="Proteomes" id="UP001141552">
    <property type="component" value="Unassembled WGS sequence"/>
</dbReference>
<sequence length="435" mass="46749">MVRIDHNTEDAIRGRYARVALEIDISKPLQSQVFVDDRWFHISYENIPDICFTCGLVGHSMASCPSTLNVSPSSSSSPAGSTVLITSPTTTAPPSCQPRGEWIVAAPRQQRSPRSTATHQKRDQGPNKESSSIKGGNTSTNSGSRFDVLLEYVPVERPEAPGSVHAPHISAASITDKSMLSTTMPAAPRSSPNRQTTKETQTPILPSAPEMSITNHTKGNPSLYTAVRPSTSETTMPAFSLAPSNSPTEPTKRSKPVNTELTSKPRLNTSTTDLAAHTKPASFPHLTLDFPTVMHAHVPPPIALSKLQITDSTHGKAQRRVKKLNSPMPYSRLMPQDSSRLSHDNPMVIPSTVVPSQCTFSALLEKITTNHGNTKPMDVSFDTRGLSHSVIREAAPIVETSHSVLGHGALATHGTTQDNPEGLQEAAADMDSVSS</sequence>
<dbReference type="PANTHER" id="PTHR31286:SF99">
    <property type="entry name" value="DUF4283 DOMAIN-CONTAINING PROTEIN"/>
    <property type="match status" value="1"/>
</dbReference>
<proteinExistence type="predicted"/>
<dbReference type="EMBL" id="JAKUCV010005671">
    <property type="protein sequence ID" value="KAJ4830330.1"/>
    <property type="molecule type" value="Genomic_DNA"/>
</dbReference>
<evidence type="ECO:0000256" key="1">
    <source>
        <dbReference type="PROSITE-ProRule" id="PRU00047"/>
    </source>
</evidence>
<keyword evidence="1" id="KW-0863">Zinc-finger</keyword>
<dbReference type="OrthoDB" id="1002078at2759"/>
<dbReference type="AlphaFoldDB" id="A0A9Q0FGL3"/>
<name>A0A9Q0FGL3_9ROSI</name>
<dbReference type="PANTHER" id="PTHR31286">
    <property type="entry name" value="GLYCINE-RICH CELL WALL STRUCTURAL PROTEIN 1.8-LIKE"/>
    <property type="match status" value="1"/>
</dbReference>
<evidence type="ECO:0000256" key="2">
    <source>
        <dbReference type="SAM" id="MobiDB-lite"/>
    </source>
</evidence>
<keyword evidence="1" id="KW-0862">Zinc</keyword>
<feature type="region of interest" description="Disordered" evidence="2">
    <location>
        <begin position="410"/>
        <end position="435"/>
    </location>
</feature>
<reference evidence="4" key="2">
    <citation type="journal article" date="2023" name="Plants (Basel)">
        <title>Annotation of the Turnera subulata (Passifloraceae) Draft Genome Reveals the S-Locus Evolved after the Divergence of Turneroideae from Passifloroideae in a Stepwise Manner.</title>
        <authorList>
            <person name="Henning P.M."/>
            <person name="Roalson E.H."/>
            <person name="Mir W."/>
            <person name="McCubbin A.G."/>
            <person name="Shore J.S."/>
        </authorList>
    </citation>
    <scope>NUCLEOTIDE SEQUENCE</scope>
    <source>
        <strain evidence="4">F60SS</strain>
    </source>
</reference>
<feature type="compositionally biased region" description="Polar residues" evidence="2">
    <location>
        <begin position="109"/>
        <end position="118"/>
    </location>
</feature>
<organism evidence="4 5">
    <name type="scientific">Turnera subulata</name>
    <dbReference type="NCBI Taxonomy" id="218843"/>
    <lineage>
        <taxon>Eukaryota</taxon>
        <taxon>Viridiplantae</taxon>
        <taxon>Streptophyta</taxon>
        <taxon>Embryophyta</taxon>
        <taxon>Tracheophyta</taxon>
        <taxon>Spermatophyta</taxon>
        <taxon>Magnoliopsida</taxon>
        <taxon>eudicotyledons</taxon>
        <taxon>Gunneridae</taxon>
        <taxon>Pentapetalae</taxon>
        <taxon>rosids</taxon>
        <taxon>fabids</taxon>
        <taxon>Malpighiales</taxon>
        <taxon>Passifloraceae</taxon>
        <taxon>Turnera</taxon>
    </lineage>
</organism>
<dbReference type="PROSITE" id="PS50158">
    <property type="entry name" value="ZF_CCHC"/>
    <property type="match status" value="1"/>
</dbReference>
<keyword evidence="1" id="KW-0479">Metal-binding</keyword>
<comment type="caution">
    <text evidence="4">The sequence shown here is derived from an EMBL/GenBank/DDBJ whole genome shotgun (WGS) entry which is preliminary data.</text>
</comment>
<feature type="compositionally biased region" description="Polar residues" evidence="2">
    <location>
        <begin position="172"/>
        <end position="204"/>
    </location>
</feature>
<feature type="compositionally biased region" description="Polar residues" evidence="2">
    <location>
        <begin position="83"/>
        <end position="94"/>
    </location>
</feature>
<feature type="region of interest" description="Disordered" evidence="2">
    <location>
        <begin position="67"/>
        <end position="145"/>
    </location>
</feature>
<feature type="compositionally biased region" description="Polar residues" evidence="2">
    <location>
        <begin position="127"/>
        <end position="144"/>
    </location>
</feature>
<feature type="compositionally biased region" description="Polar residues" evidence="2">
    <location>
        <begin position="256"/>
        <end position="273"/>
    </location>
</feature>
<accession>A0A9Q0FGL3</accession>
<feature type="region of interest" description="Disordered" evidence="2">
    <location>
        <begin position="159"/>
        <end position="274"/>
    </location>
</feature>
<feature type="domain" description="CCHC-type" evidence="3">
    <location>
        <begin position="51"/>
        <end position="66"/>
    </location>
</feature>
<evidence type="ECO:0000313" key="4">
    <source>
        <dbReference type="EMBL" id="KAJ4830330.1"/>
    </source>
</evidence>
<reference evidence="4" key="1">
    <citation type="submission" date="2022-02" db="EMBL/GenBank/DDBJ databases">
        <authorList>
            <person name="Henning P.M."/>
            <person name="McCubbin A.G."/>
            <person name="Shore J.S."/>
        </authorList>
    </citation>
    <scope>NUCLEOTIDE SEQUENCE</scope>
    <source>
        <strain evidence="4">F60SS</strain>
        <tissue evidence="4">Leaves</tissue>
    </source>
</reference>
<feature type="compositionally biased region" description="Polar residues" evidence="2">
    <location>
        <begin position="212"/>
        <end position="249"/>
    </location>
</feature>
<dbReference type="InterPro" id="IPR025836">
    <property type="entry name" value="Zn_knuckle_CX2CX4HX4C"/>
</dbReference>
<evidence type="ECO:0000259" key="3">
    <source>
        <dbReference type="PROSITE" id="PS50158"/>
    </source>
</evidence>
<dbReference type="GO" id="GO:0003676">
    <property type="term" value="F:nucleic acid binding"/>
    <property type="evidence" value="ECO:0007669"/>
    <property type="project" value="InterPro"/>
</dbReference>
<keyword evidence="5" id="KW-1185">Reference proteome</keyword>
<evidence type="ECO:0000313" key="5">
    <source>
        <dbReference type="Proteomes" id="UP001141552"/>
    </source>
</evidence>
<dbReference type="InterPro" id="IPR001878">
    <property type="entry name" value="Znf_CCHC"/>
</dbReference>
<dbReference type="InterPro" id="IPR040256">
    <property type="entry name" value="At4g02000-like"/>
</dbReference>
<protein>
    <recommendedName>
        <fullName evidence="3">CCHC-type domain-containing protein</fullName>
    </recommendedName>
</protein>
<dbReference type="Pfam" id="PF14392">
    <property type="entry name" value="zf-CCHC_4"/>
    <property type="match status" value="1"/>
</dbReference>
<feature type="compositionally biased region" description="Low complexity" evidence="2">
    <location>
        <begin position="67"/>
        <end position="81"/>
    </location>
</feature>
<dbReference type="GO" id="GO:0008270">
    <property type="term" value="F:zinc ion binding"/>
    <property type="evidence" value="ECO:0007669"/>
    <property type="project" value="UniProtKB-KW"/>
</dbReference>